<dbReference type="GO" id="GO:0006272">
    <property type="term" value="P:leading strand elongation"/>
    <property type="evidence" value="ECO:0007669"/>
    <property type="project" value="TreeGrafter"/>
</dbReference>
<keyword evidence="6" id="KW-0808">Transferase</keyword>
<dbReference type="Pfam" id="PF08490">
    <property type="entry name" value="DUF1744"/>
    <property type="match status" value="1"/>
</dbReference>
<dbReference type="GO" id="GO:0000166">
    <property type="term" value="F:nucleotide binding"/>
    <property type="evidence" value="ECO:0007669"/>
    <property type="project" value="InterPro"/>
</dbReference>
<dbReference type="OrthoDB" id="10060449at2759"/>
<comment type="caution">
    <text evidence="22">The sequence shown here is derived from an EMBL/GenBank/DDBJ whole genome shotgun (WGS) entry which is preliminary data.</text>
</comment>
<evidence type="ECO:0000256" key="2">
    <source>
        <dbReference type="ARBA" id="ARBA00005755"/>
    </source>
</evidence>
<dbReference type="CDD" id="cd05779">
    <property type="entry name" value="DNA_polB_epsilon_exo"/>
    <property type="match status" value="1"/>
</dbReference>
<keyword evidence="12" id="KW-0239">DNA-directed DNA polymerase</keyword>
<feature type="domain" description="DNA polymerase epsilon catalytic subunit A C-terminal" evidence="20">
    <location>
        <begin position="1533"/>
        <end position="1995"/>
    </location>
</feature>
<dbReference type="Proteomes" id="UP000188320">
    <property type="component" value="Unassembled WGS sequence"/>
</dbReference>
<dbReference type="GO" id="GO:0006297">
    <property type="term" value="P:nucleotide-excision repair, DNA gap filling"/>
    <property type="evidence" value="ECO:0007669"/>
    <property type="project" value="TreeGrafter"/>
</dbReference>
<dbReference type="Pfam" id="PF22634">
    <property type="entry name" value="POL2_thumb"/>
    <property type="match status" value="1"/>
</dbReference>
<dbReference type="Gene3D" id="3.30.420.10">
    <property type="entry name" value="Ribonuclease H-like superfamily/Ribonuclease H"/>
    <property type="match status" value="1"/>
</dbReference>
<gene>
    <name evidence="22" type="ORF">AX774_g1154</name>
    <name evidence="21" type="ORF">AX774_g6379</name>
</gene>
<evidence type="ECO:0000256" key="9">
    <source>
        <dbReference type="ARBA" id="ARBA00022723"/>
    </source>
</evidence>
<keyword evidence="13" id="KW-0408">Iron</keyword>
<evidence type="ECO:0000259" key="20">
    <source>
        <dbReference type="SMART" id="SM01159"/>
    </source>
</evidence>
<dbReference type="PANTHER" id="PTHR10670:SF0">
    <property type="entry name" value="DNA POLYMERASE EPSILON CATALYTIC SUBUNIT A"/>
    <property type="match status" value="1"/>
</dbReference>
<dbReference type="FunFam" id="3.90.1600.10:FF:000006">
    <property type="entry name" value="DNA polymerase epsilon catalytic subunit"/>
    <property type="match status" value="1"/>
</dbReference>
<evidence type="ECO:0000256" key="14">
    <source>
        <dbReference type="ARBA" id="ARBA00023014"/>
    </source>
</evidence>
<feature type="compositionally biased region" description="Acidic residues" evidence="19">
    <location>
        <begin position="1810"/>
        <end position="1829"/>
    </location>
</feature>
<protein>
    <recommendedName>
        <fullName evidence="4">DNA polymerase epsilon catalytic subunit A</fullName>
        <ecNumber evidence="3">2.7.7.7</ecNumber>
    </recommendedName>
    <alternativeName>
        <fullName evidence="17">DNA polymerase II subunit A</fullName>
    </alternativeName>
</protein>
<evidence type="ECO:0000256" key="4">
    <source>
        <dbReference type="ARBA" id="ARBA00017389"/>
    </source>
</evidence>
<dbReference type="GO" id="GO:0000278">
    <property type="term" value="P:mitotic cell cycle"/>
    <property type="evidence" value="ECO:0007669"/>
    <property type="project" value="TreeGrafter"/>
</dbReference>
<keyword evidence="9" id="KW-0479">Metal-binding</keyword>
<keyword evidence="14" id="KW-0411">Iron-sulfur</keyword>
<dbReference type="FunFam" id="3.30.420.10:FF:000010">
    <property type="entry name" value="DNA polymerase epsilon catalytic subunit"/>
    <property type="match status" value="1"/>
</dbReference>
<evidence type="ECO:0000256" key="5">
    <source>
        <dbReference type="ARBA" id="ARBA00022485"/>
    </source>
</evidence>
<evidence type="ECO:0000256" key="12">
    <source>
        <dbReference type="ARBA" id="ARBA00022932"/>
    </source>
</evidence>
<evidence type="ECO:0000256" key="1">
    <source>
        <dbReference type="ARBA" id="ARBA00004123"/>
    </source>
</evidence>
<keyword evidence="7" id="KW-0548">Nucleotidyltransferase</keyword>
<dbReference type="GO" id="GO:0045004">
    <property type="term" value="P:DNA replication proofreading"/>
    <property type="evidence" value="ECO:0007669"/>
    <property type="project" value="TreeGrafter"/>
</dbReference>
<evidence type="ECO:0000256" key="11">
    <source>
        <dbReference type="ARBA" id="ARBA00022833"/>
    </source>
</evidence>
<dbReference type="GO" id="GO:0006287">
    <property type="term" value="P:base-excision repair, gap-filling"/>
    <property type="evidence" value="ECO:0007669"/>
    <property type="project" value="TreeGrafter"/>
</dbReference>
<keyword evidence="16" id="KW-0539">Nucleus</keyword>
<accession>A0A1R1PWH3</accession>
<dbReference type="GO" id="GO:0003677">
    <property type="term" value="F:DNA binding"/>
    <property type="evidence" value="ECO:0007669"/>
    <property type="project" value="UniProtKB-KW"/>
</dbReference>
<comment type="similarity">
    <text evidence="2">Belongs to the DNA polymerase type-B family.</text>
</comment>
<dbReference type="InterPro" id="IPR055191">
    <property type="entry name" value="POL2_thumb"/>
</dbReference>
<evidence type="ECO:0000256" key="13">
    <source>
        <dbReference type="ARBA" id="ARBA00023004"/>
    </source>
</evidence>
<sequence length="2541" mass="287049">MFVQSNNVGFGKQKQNGFKRPQEKSQTSAGSNPGADEAGDKIKGFSKSGGDDFMDNMDVETGTGDFGREVDETLQLKRKAEVDEMMGFWQFQVGPERLGWLINIQPEGSEIEAEEWIKRKYEESLSKTSIVEKEDLDMANHLLGKSKKCIKLEFDNIKELISVRKSLQAIIARNIEKQKTNRYGEIGTESGATKTQESIVELREYDIPYYQRVAMDKAFDIETTKLPLKFPDATFDMVMMISYMIDGQGYLITNREIVSEDIEDFDYTPKEEFQGPFEMFNEPNEKAVLERFFSEIRKAQPTVVVTYNGDSFDWPFVHARALVHGMDLYSEIGWYRDREDEYKSSYSSHMDCLKWVKRDSYLPVGSQGLKAVTTAKLGYNPMELDPEDMTKFASEKPQTLAQYSVSDAVATYYLYMKYVHPFIFSLCNIIPLNADDVLRKGSGTLCEALLMVEAYKAGVLMPNKHVDPVGRTYDGHLIETETYVGGHVEALEAGIFRSDIPLSFSLDVDGVQQLIDEVDQALKFSIEVEGGFKLSDIENYDEIKGQIKTQLEYLRDHPNIQISPLIYHLDVAAMYPNIILTNRLQPDAVVNEKVCASCDFNVMGKTCERKMKWLWRGEYYPATKGEVNMIKAQIKNTAVSDSNAGDAAQNETKMFLELSEYKQNEILKSKVKEYSRKVYNKIREIKVEEREASICQRETSFYVNTVRNFRDRRYVYKGLLKNEKSTFDKFAKAGQKHEADESKKLMVTYDSLQLAHKCILNSFYGYVMRRGARWHSLEMAGVVCYTGSKIIQLARSRVEKIGRPLELDTDGIWCALPNGFPENYSFKIKNSTKKFMISYPCSMLNHLVHAVFTNDQYQDKVEEEDGSFYYKSHSENSIFFEIDGPYRAMVLPASTQADKLLKKRYAVFNPDGSLAELKGFEVKRRGELKLIKIFQSELFSAFLKGEGLEGSYSSVASVADKWLDILHTKAATLPDEEVFDLLTENRSMSKSLESYGSQKSTAICTAKRLAEFLGDQMVKDAGLACKLVISEKPYGAPVSERAIPIAIFQAEPEIKTFYLKKWLGDSSLTSFDIRDILDWNYYLERFGSVIQKLITIPAASQGVSNPVPRVAHPDWLSNRVFQKANEHRQMKLTNIFAKSKAGSGHDDVPDIESAQFGASSSGKAAFPRYGICKRKLSEDDQDKQKNDLISKYGQITPKLSMLMKREPQEAIKLVQDMISSLEAPPDPFKDYSEFLSKATVKWRYTRVLNKMLKELKMNKSKQYGFGTTNSLKHVGNGNSGLGSYYEYTTSSLARHPWYVIQVSPVPESPGVLKLWALVGGHMHAIQVAVPRIFYVMSTVENRKLEQSKMFAIAPQNTILPREYRNGEQYYLYQCKVSESLYREHGDTWNSFFAHPEIGGVFETQITSLDRALIQLGGIIYLSSKPGLDKRPNEQIDLYDLDNLRSNKAAHTIADKLQDKGVNYNDRHNRFGNISDGYLQTLKDSIEFIFVHYHVLSKAKSNERGMLSVIFASESKGYIWAIDSDSNNATQQLRGIGKYYQERRNASDDLNKQEKAKFFEYPQTIDFEVQVCSTFHKAHTALQAILVKLLNQQQIKHTMVAQYGSKDQFNELLKGVRILENVPSLKVSLPIKDQKLSEDIFNSQKNSARTFVDKFLETSEYIHERMSYAEHSDIPVANITAHDPAMMIGDVSYARELVSNNHVLWWSHSNKPDLGGREADDVGLFSMFNGLTECDVAGINNGLVLNNPGSHQTMCIELEIRNMTINAILQSGVIVNELESNGVVPFGEDGGNQKIRKKVGKRGGEIKVETEPEVEGMNDNDSNDDSEDGDGSEKVLVSDERHSHVTSGTTLPSSTLTVMRQMLREIINKARSQGVSKKTKEYHQMLENSFARWLTQPQSKLYDPVFTLQVFQQFEKKVFWGLINEVQKLGTMVLFASRDKLVLRTNKMANFGGVLAFTKYLLQGIVEKPILANLSIELKTVWGQLIWLDESNFGGITVGGAMQNINKDGFMDSQDRTVEQIEMVWSLKDSLPVGVQEHFEKMVAEFIYECYQFHKSNAATMNSKHRYRSTSYDGGKDSNNDQNEANFVAQSHPGEALFDDSSSSISSFPIEVNSKTQDSSKDRTSSKRYRNNDEFYRYLIGQEYSRKLMEYITMILEDYSVNSNDQFTTFPKLPGIIRQPLVQGGTENSSNNKNGNTGNGIKEMATATTVEKTSNRGRNVVVALEYIKRLMIIYAYEEACNASTTFTVGGNYESILKVLGEHEARQSKKTGGSGGGRLDEYDIIYNYAFNSRVVRRNLLKLIKIGEFSSETFIDDFRISSKTNTFAENNSNAHNGSAMSNKKTGKNHRLVVKQIRCHNCKQSFDLNLTTDASIITEQATVNNPSSIAKGLGSSAAMVATTTTSELPGGGGSGGVKIKCLGCNKVGGYNEIEIQEILIEMIMKQILSYQNKDLICGNCKLAKNDHLNMSCKECNNDNSQDRSNRAGSNNGYGGGGGASGGVNGGKFWKIDSHGNIHDLIELVYSVSRFYNFEMVIRTMDEILH</sequence>
<keyword evidence="8" id="KW-0235">DNA replication</keyword>
<evidence type="ECO:0000256" key="3">
    <source>
        <dbReference type="ARBA" id="ARBA00012417"/>
    </source>
</evidence>
<keyword evidence="15" id="KW-0238">DNA-binding</keyword>
<feature type="compositionally biased region" description="Polar residues" evidence="19">
    <location>
        <begin position="1"/>
        <end position="16"/>
    </location>
</feature>
<dbReference type="PANTHER" id="PTHR10670">
    <property type="entry name" value="DNA POLYMERASE EPSILON CATALYTIC SUBUNIT A"/>
    <property type="match status" value="1"/>
</dbReference>
<dbReference type="Gene3D" id="3.90.1600.10">
    <property type="entry name" value="Palm domain of DNA polymerase"/>
    <property type="match status" value="1"/>
</dbReference>
<evidence type="ECO:0000256" key="15">
    <source>
        <dbReference type="ARBA" id="ARBA00023125"/>
    </source>
</evidence>
<dbReference type="FunFam" id="1.10.132.60:FF:000002">
    <property type="entry name" value="DNA polymerase epsilon catalytic subunit"/>
    <property type="match status" value="1"/>
</dbReference>
<evidence type="ECO:0000256" key="16">
    <source>
        <dbReference type="ARBA" id="ARBA00023242"/>
    </source>
</evidence>
<dbReference type="InterPro" id="IPR029703">
    <property type="entry name" value="POL2"/>
</dbReference>
<feature type="compositionally biased region" description="Basic and acidic residues" evidence="19">
    <location>
        <begin position="1830"/>
        <end position="1842"/>
    </location>
</feature>
<dbReference type="Pfam" id="PF03104">
    <property type="entry name" value="DNA_pol_B_exo1"/>
    <property type="match status" value="1"/>
</dbReference>
<evidence type="ECO:0000256" key="6">
    <source>
        <dbReference type="ARBA" id="ARBA00022679"/>
    </source>
</evidence>
<dbReference type="InterPro" id="IPR023211">
    <property type="entry name" value="DNA_pol_palm_dom_sf"/>
</dbReference>
<name>A0A1R1PWH3_ZANCU</name>
<dbReference type="InterPro" id="IPR006172">
    <property type="entry name" value="DNA-dir_DNA_pol_B"/>
</dbReference>
<reference evidence="22" key="2">
    <citation type="submission" date="2017-01" db="EMBL/GenBank/DDBJ databases">
        <authorList>
            <person name="Mah S.A."/>
            <person name="Swanson W.J."/>
            <person name="Moy G.W."/>
            <person name="Vacquier V.D."/>
        </authorList>
    </citation>
    <scope>NUCLEOTIDE SEQUENCE [LARGE SCALE GENOMIC DNA]</scope>
    <source>
        <strain evidence="22">COL-18-3</strain>
    </source>
</reference>
<dbReference type="GO" id="GO:0003887">
    <property type="term" value="F:DNA-directed DNA polymerase activity"/>
    <property type="evidence" value="ECO:0007669"/>
    <property type="project" value="UniProtKB-KW"/>
</dbReference>
<dbReference type="EMBL" id="LSSK01001271">
    <property type="protein sequence ID" value="OMH80188.1"/>
    <property type="molecule type" value="Genomic_DNA"/>
</dbReference>
<dbReference type="GO" id="GO:0051539">
    <property type="term" value="F:4 iron, 4 sulfur cluster binding"/>
    <property type="evidence" value="ECO:0007669"/>
    <property type="project" value="UniProtKB-KW"/>
</dbReference>
<keyword evidence="10" id="KW-0863">Zinc-finger</keyword>
<dbReference type="InterPro" id="IPR043502">
    <property type="entry name" value="DNA/RNA_pol_sf"/>
</dbReference>
<feature type="region of interest" description="Disordered" evidence="19">
    <location>
        <begin position="2107"/>
        <end position="2126"/>
    </location>
</feature>
<reference evidence="23" key="1">
    <citation type="submission" date="2017-01" db="EMBL/GenBank/DDBJ databases">
        <authorList>
            <person name="Wang Y."/>
            <person name="White M."/>
            <person name="Kvist S."/>
            <person name="Moncalvo J.-M."/>
        </authorList>
    </citation>
    <scope>NUCLEOTIDE SEQUENCE [LARGE SCALE GENOMIC DNA]</scope>
    <source>
        <strain evidence="23">COL-18-3</strain>
    </source>
</reference>
<evidence type="ECO:0000313" key="23">
    <source>
        <dbReference type="Proteomes" id="UP000188320"/>
    </source>
</evidence>
<evidence type="ECO:0000256" key="7">
    <source>
        <dbReference type="ARBA" id="ARBA00022695"/>
    </source>
</evidence>
<feature type="compositionally biased region" description="Basic and acidic residues" evidence="19">
    <location>
        <begin position="2117"/>
        <end position="2126"/>
    </location>
</feature>
<evidence type="ECO:0000313" key="21">
    <source>
        <dbReference type="EMBL" id="OMH80188.1"/>
    </source>
</evidence>
<evidence type="ECO:0000256" key="17">
    <source>
        <dbReference type="ARBA" id="ARBA00032919"/>
    </source>
</evidence>
<dbReference type="Gene3D" id="1.10.132.60">
    <property type="entry name" value="DNA polymerase family B, C-terminal domain"/>
    <property type="match status" value="1"/>
</dbReference>
<dbReference type="GO" id="GO:0008270">
    <property type="term" value="F:zinc ion binding"/>
    <property type="evidence" value="ECO:0007669"/>
    <property type="project" value="UniProtKB-KW"/>
</dbReference>
<keyword evidence="11" id="KW-0862">Zinc</keyword>
<dbReference type="GO" id="GO:0008622">
    <property type="term" value="C:epsilon DNA polymerase complex"/>
    <property type="evidence" value="ECO:0007669"/>
    <property type="project" value="InterPro"/>
</dbReference>
<dbReference type="SMART" id="SM00486">
    <property type="entry name" value="POLBc"/>
    <property type="match status" value="1"/>
</dbReference>
<feature type="region of interest" description="Disordered" evidence="19">
    <location>
        <begin position="1"/>
        <end position="66"/>
    </location>
</feature>
<dbReference type="CDD" id="cd05535">
    <property type="entry name" value="POLBc_epsilon"/>
    <property type="match status" value="1"/>
</dbReference>
<evidence type="ECO:0000256" key="8">
    <source>
        <dbReference type="ARBA" id="ARBA00022705"/>
    </source>
</evidence>
<evidence type="ECO:0000313" key="22">
    <source>
        <dbReference type="EMBL" id="OMH85308.1"/>
    </source>
</evidence>
<dbReference type="GO" id="GO:0008310">
    <property type="term" value="F:single-stranded DNA 3'-5' DNA exonuclease activity"/>
    <property type="evidence" value="ECO:0007669"/>
    <property type="project" value="TreeGrafter"/>
</dbReference>
<dbReference type="SUPFAM" id="SSF56672">
    <property type="entry name" value="DNA/RNA polymerases"/>
    <property type="match status" value="1"/>
</dbReference>
<dbReference type="InterPro" id="IPR036397">
    <property type="entry name" value="RNaseH_sf"/>
</dbReference>
<dbReference type="Gene3D" id="3.30.342.10">
    <property type="entry name" value="DNA Polymerase, chain B, domain 1"/>
    <property type="match status" value="1"/>
</dbReference>
<keyword evidence="5" id="KW-0004">4Fe-4S</keyword>
<feature type="region of interest" description="Disordered" evidence="19">
    <location>
        <begin position="2064"/>
        <end position="2083"/>
    </location>
</feature>
<dbReference type="InterPro" id="IPR042087">
    <property type="entry name" value="DNA_pol_B_thumb"/>
</dbReference>
<dbReference type="InterPro" id="IPR006133">
    <property type="entry name" value="DNA-dir_DNA_pol_B_exonuc"/>
</dbReference>
<evidence type="ECO:0000256" key="19">
    <source>
        <dbReference type="SAM" id="MobiDB-lite"/>
    </source>
</evidence>
<dbReference type="EMBL" id="LSSK01000095">
    <property type="protein sequence ID" value="OMH85308.1"/>
    <property type="molecule type" value="Genomic_DNA"/>
</dbReference>
<dbReference type="EC" id="2.7.7.7" evidence="3"/>
<feature type="region of interest" description="Disordered" evidence="19">
    <location>
        <begin position="1789"/>
        <end position="1850"/>
    </location>
</feature>
<evidence type="ECO:0000256" key="18">
    <source>
        <dbReference type="ARBA" id="ARBA00049244"/>
    </source>
</evidence>
<proteinExistence type="inferred from homology"/>
<evidence type="ECO:0000256" key="10">
    <source>
        <dbReference type="ARBA" id="ARBA00022771"/>
    </source>
</evidence>
<dbReference type="InterPro" id="IPR013697">
    <property type="entry name" value="DNA_pol_e_suA_C"/>
</dbReference>
<comment type="subcellular location">
    <subcellularLocation>
        <location evidence="1">Nucleus</location>
    </subcellularLocation>
</comment>
<comment type="catalytic activity">
    <reaction evidence="18">
        <text>DNA(n) + a 2'-deoxyribonucleoside 5'-triphosphate = DNA(n+1) + diphosphate</text>
        <dbReference type="Rhea" id="RHEA:22508"/>
        <dbReference type="Rhea" id="RHEA-COMP:17339"/>
        <dbReference type="Rhea" id="RHEA-COMP:17340"/>
        <dbReference type="ChEBI" id="CHEBI:33019"/>
        <dbReference type="ChEBI" id="CHEBI:61560"/>
        <dbReference type="ChEBI" id="CHEBI:173112"/>
        <dbReference type="EC" id="2.7.7.7"/>
    </reaction>
</comment>
<organism evidence="22 23">
    <name type="scientific">Zancudomyces culisetae</name>
    <name type="common">Gut fungus</name>
    <name type="synonym">Smittium culisetae</name>
    <dbReference type="NCBI Taxonomy" id="1213189"/>
    <lineage>
        <taxon>Eukaryota</taxon>
        <taxon>Fungi</taxon>
        <taxon>Fungi incertae sedis</taxon>
        <taxon>Zoopagomycota</taxon>
        <taxon>Kickxellomycotina</taxon>
        <taxon>Harpellomycetes</taxon>
        <taxon>Harpellales</taxon>
        <taxon>Legeriomycetaceae</taxon>
        <taxon>Zancudomyces</taxon>
    </lineage>
</organism>
<dbReference type="SMART" id="SM01159">
    <property type="entry name" value="DUF1744"/>
    <property type="match status" value="1"/>
</dbReference>
<dbReference type="SUPFAM" id="SSF53098">
    <property type="entry name" value="Ribonuclease H-like"/>
    <property type="match status" value="1"/>
</dbReference>
<keyword evidence="23" id="KW-1185">Reference proteome</keyword>
<dbReference type="InterPro" id="IPR012337">
    <property type="entry name" value="RNaseH-like_sf"/>
</dbReference>